<feature type="region of interest" description="Disordered" evidence="1">
    <location>
        <begin position="276"/>
        <end position="322"/>
    </location>
</feature>
<feature type="region of interest" description="Disordered" evidence="1">
    <location>
        <begin position="201"/>
        <end position="220"/>
    </location>
</feature>
<dbReference type="AlphaFoldDB" id="B5YN02"/>
<organism evidence="2 3">
    <name type="scientific">Thalassiosira pseudonana</name>
    <name type="common">Marine diatom</name>
    <name type="synonym">Cyclotella nana</name>
    <dbReference type="NCBI Taxonomy" id="35128"/>
    <lineage>
        <taxon>Eukaryota</taxon>
        <taxon>Sar</taxon>
        <taxon>Stramenopiles</taxon>
        <taxon>Ochrophyta</taxon>
        <taxon>Bacillariophyta</taxon>
        <taxon>Coscinodiscophyceae</taxon>
        <taxon>Thalassiosirophycidae</taxon>
        <taxon>Thalassiosirales</taxon>
        <taxon>Thalassiosiraceae</taxon>
        <taxon>Thalassiosira</taxon>
    </lineage>
</organism>
<feature type="region of interest" description="Disordered" evidence="1">
    <location>
        <begin position="894"/>
        <end position="920"/>
    </location>
</feature>
<feature type="region of interest" description="Disordered" evidence="1">
    <location>
        <begin position="77"/>
        <end position="129"/>
    </location>
</feature>
<dbReference type="eggNOG" id="ENOG502RWTQ">
    <property type="taxonomic scope" value="Eukaryota"/>
</dbReference>
<feature type="compositionally biased region" description="Acidic residues" evidence="1">
    <location>
        <begin position="209"/>
        <end position="220"/>
    </location>
</feature>
<dbReference type="OMA" id="NTESDAM"/>
<keyword evidence="3" id="KW-1185">Reference proteome</keyword>
<protein>
    <submittedName>
        <fullName evidence="2">Uncharacterized protein</fullName>
    </submittedName>
</protein>
<accession>B5YN02</accession>
<dbReference type="HOGENOM" id="CLU_285226_0_0_1"/>
<feature type="compositionally biased region" description="Basic residues" evidence="1">
    <location>
        <begin position="77"/>
        <end position="99"/>
    </location>
</feature>
<feature type="region of interest" description="Disordered" evidence="1">
    <location>
        <begin position="399"/>
        <end position="433"/>
    </location>
</feature>
<sequence length="1087" mass="120717">MFSYVAKSLLSKTLQTFLRNYLENIELESISYGSSASSSTSTAASDGGSGSGWGVRLSNVKLREGMELLKLPGKRKRTVVVKKKVKRRKQKRAGKKKKRSYGENDKPSQSTSNGVDTSNKPLHSEQNTTEAATIATEALPLKQQTEQPVDMSRIPVPPFDVTNEQQKDLTVVGTKRRDLQQNNFSFNDSAIEIAPAPSVRNKTVQDELSVSDDDDSDGEDSVIEVEEEQNIEEAMSLVVGAGGIIGTLNIRLVGRELHVTVEDAHLIIEALPEEPIDDGDDKIELETDSSDLTTKSKEPSYRSSYDASEASLPKAVKEHATTGEKIKEKSEFARYLSMIPHLFLRDCRVSIILPGGTDDIADDDATNYSCGDCTVFEFGVGFLSVTSGDELIDVLQFDTGNKDPEKQPARKPATSPTGQSGSTKDGSSNNIFARKRIRTGKGAEGGMWLKILPPNSSDSFYRKGRRWHGDEEGPKWSRRRFFDSTEMYFFRCSGLDLHAKMLVDVKKDSDDENAGSWSRSSEYDDCTMDSMLFGVDYVDPISLTRHQIKEKMKRERISNNAEGEVTKAPTDIDFNGIQHVPFASNFHWIAQYTHQMDCTNTHLPLSECIYCLNARVNHQITGSASKMFTVMPLPGFVFCLSVSDPLEVNVNRSSIEAFGYVMDLFTSKKTSKKTSKQKSSDDKERPPRKEANSVKTSHDVSASSLGKVGVSSFPTFMQPDTIYLSGVYISKLVVRVHAMRPSPQKDDGFQFRYWQLIAETMCIEEQQLDSDEQFFRDLTFHAGDVSLCDYVGVEKKHLVVAGSNDVDESVSGVHVKGHSLPFTASRILDVAPPMVLKTSYALHARMIRSSQDNTGGINFVNLKVGMVDVDVDSSLSGDLSIAYSEAMRALFKDSKRKSTENPKTTKPTDENDDTNRDDTDSKAPWLLQVAVKGGNLSYRPKIQMSIPTNAVFIARSDINGFSVETLLNNLGVKYGSYLLEQPLPPSILHLCSLPESLRMHVLLYLDDLSSLEQVLGIKKKKASPFLRIHSISKKLTKLEARSKINNTHKVSGIRRDDLLKQLQLLDNDALEALLAVHNSRSQVVKQT</sequence>
<gene>
    <name evidence="2" type="ORF">THAPS_23467</name>
</gene>
<evidence type="ECO:0000313" key="3">
    <source>
        <dbReference type="Proteomes" id="UP000001449"/>
    </source>
</evidence>
<feature type="compositionally biased region" description="Polar residues" evidence="1">
    <location>
        <begin position="414"/>
        <end position="431"/>
    </location>
</feature>
<evidence type="ECO:0000256" key="1">
    <source>
        <dbReference type="SAM" id="MobiDB-lite"/>
    </source>
</evidence>
<dbReference type="InParanoid" id="B5YN02"/>
<dbReference type="EMBL" id="CP001160">
    <property type="protein sequence ID" value="ACI64547.1"/>
    <property type="molecule type" value="Genomic_DNA"/>
</dbReference>
<feature type="compositionally biased region" description="Basic and acidic residues" evidence="1">
    <location>
        <begin position="678"/>
        <end position="698"/>
    </location>
</feature>
<dbReference type="Proteomes" id="UP000001449">
    <property type="component" value="Chromosome 7"/>
</dbReference>
<feature type="region of interest" description="Disordered" evidence="1">
    <location>
        <begin position="671"/>
        <end position="698"/>
    </location>
</feature>
<dbReference type="RefSeq" id="XP_002295830.1">
    <property type="nucleotide sequence ID" value="XM_002295794.1"/>
</dbReference>
<dbReference type="PaxDb" id="35128-Thaps23467"/>
<feature type="compositionally biased region" description="Polar residues" evidence="1">
    <location>
        <begin position="107"/>
        <end position="127"/>
    </location>
</feature>
<name>B5YN02_THAPS</name>
<proteinExistence type="predicted"/>
<reference evidence="2 3" key="1">
    <citation type="journal article" date="2004" name="Science">
        <title>The genome of the diatom Thalassiosira pseudonana: ecology, evolution, and metabolism.</title>
        <authorList>
            <person name="Armbrust E.V."/>
            <person name="Berges J.A."/>
            <person name="Bowler C."/>
            <person name="Green B.R."/>
            <person name="Martinez D."/>
            <person name="Putnam N.H."/>
            <person name="Zhou S."/>
            <person name="Allen A.E."/>
            <person name="Apt K.E."/>
            <person name="Bechner M."/>
            <person name="Brzezinski M.A."/>
            <person name="Chaal B.K."/>
            <person name="Chiovitti A."/>
            <person name="Davis A.K."/>
            <person name="Demarest M.S."/>
            <person name="Detter J.C."/>
            <person name="Glavina T."/>
            <person name="Goodstein D."/>
            <person name="Hadi M.Z."/>
            <person name="Hellsten U."/>
            <person name="Hildebrand M."/>
            <person name="Jenkins B.D."/>
            <person name="Jurka J."/>
            <person name="Kapitonov V.V."/>
            <person name="Kroger N."/>
            <person name="Lau W.W."/>
            <person name="Lane T.W."/>
            <person name="Larimer F.W."/>
            <person name="Lippmeier J.C."/>
            <person name="Lucas S."/>
            <person name="Medina M."/>
            <person name="Montsant A."/>
            <person name="Obornik M."/>
            <person name="Parker M.S."/>
            <person name="Palenik B."/>
            <person name="Pazour G.J."/>
            <person name="Richardson P.M."/>
            <person name="Rynearson T.A."/>
            <person name="Saito M.A."/>
            <person name="Schwartz D.C."/>
            <person name="Thamatrakoln K."/>
            <person name="Valentin K."/>
            <person name="Vardi A."/>
            <person name="Wilkerson F.P."/>
            <person name="Rokhsar D.S."/>
        </authorList>
    </citation>
    <scope>NUCLEOTIDE SEQUENCE [LARGE SCALE GENOMIC DNA]</scope>
    <source>
        <strain evidence="2 3">CCMP1335</strain>
    </source>
</reference>
<evidence type="ECO:0000313" key="2">
    <source>
        <dbReference type="EMBL" id="ACI64547.1"/>
    </source>
</evidence>
<dbReference type="KEGG" id="tps:THAPS_23467"/>
<feature type="compositionally biased region" description="Acidic residues" evidence="1">
    <location>
        <begin position="276"/>
        <end position="289"/>
    </location>
</feature>
<reference evidence="2 3" key="2">
    <citation type="journal article" date="2008" name="Nature">
        <title>The Phaeodactylum genome reveals the evolutionary history of diatom genomes.</title>
        <authorList>
            <person name="Bowler C."/>
            <person name="Allen A.E."/>
            <person name="Badger J.H."/>
            <person name="Grimwood J."/>
            <person name="Jabbari K."/>
            <person name="Kuo A."/>
            <person name="Maheswari U."/>
            <person name="Martens C."/>
            <person name="Maumus F."/>
            <person name="Otillar R.P."/>
            <person name="Rayko E."/>
            <person name="Salamov A."/>
            <person name="Vandepoele K."/>
            <person name="Beszteri B."/>
            <person name="Gruber A."/>
            <person name="Heijde M."/>
            <person name="Katinka M."/>
            <person name="Mock T."/>
            <person name="Valentin K."/>
            <person name="Verret F."/>
            <person name="Berges J.A."/>
            <person name="Brownlee C."/>
            <person name="Cadoret J.P."/>
            <person name="Chiovitti A."/>
            <person name="Choi C.J."/>
            <person name="Coesel S."/>
            <person name="De Martino A."/>
            <person name="Detter J.C."/>
            <person name="Durkin C."/>
            <person name="Falciatore A."/>
            <person name="Fournet J."/>
            <person name="Haruta M."/>
            <person name="Huysman M.J."/>
            <person name="Jenkins B.D."/>
            <person name="Jiroutova K."/>
            <person name="Jorgensen R.E."/>
            <person name="Joubert Y."/>
            <person name="Kaplan A."/>
            <person name="Kroger N."/>
            <person name="Kroth P.G."/>
            <person name="La Roche J."/>
            <person name="Lindquist E."/>
            <person name="Lommer M."/>
            <person name="Martin-Jezequel V."/>
            <person name="Lopez P.J."/>
            <person name="Lucas S."/>
            <person name="Mangogna M."/>
            <person name="McGinnis K."/>
            <person name="Medlin L.K."/>
            <person name="Montsant A."/>
            <person name="Oudot-Le Secq M.P."/>
            <person name="Napoli C."/>
            <person name="Obornik M."/>
            <person name="Parker M.S."/>
            <person name="Petit J.L."/>
            <person name="Porcel B.M."/>
            <person name="Poulsen N."/>
            <person name="Robison M."/>
            <person name="Rychlewski L."/>
            <person name="Rynearson T.A."/>
            <person name="Schmutz J."/>
            <person name="Shapiro H."/>
            <person name="Siaut M."/>
            <person name="Stanley M."/>
            <person name="Sussman M.R."/>
            <person name="Taylor A.R."/>
            <person name="Vardi A."/>
            <person name="von Dassow P."/>
            <person name="Vyverman W."/>
            <person name="Willis A."/>
            <person name="Wyrwicz L.S."/>
            <person name="Rokhsar D.S."/>
            <person name="Weissenbach J."/>
            <person name="Armbrust E.V."/>
            <person name="Green B.R."/>
            <person name="Van de Peer Y."/>
            <person name="Grigoriev I.V."/>
        </authorList>
    </citation>
    <scope>NUCLEOTIDE SEQUENCE [LARGE SCALE GENOMIC DNA]</scope>
    <source>
        <strain evidence="2 3">CCMP1335</strain>
    </source>
</reference>
<dbReference type="GeneID" id="7449250"/>
<feature type="compositionally biased region" description="Basic and acidic residues" evidence="1">
    <location>
        <begin position="906"/>
        <end position="920"/>
    </location>
</feature>